<name>A0A126V1D6_9RHOB</name>
<evidence type="ECO:0000313" key="3">
    <source>
        <dbReference type="Proteomes" id="UP000070371"/>
    </source>
</evidence>
<dbReference type="Gene3D" id="3.30.70.1070">
    <property type="entry name" value="Sporulation related repeat"/>
    <property type="match status" value="1"/>
</dbReference>
<organism evidence="2 3">
    <name type="scientific">Falsihalocynthiibacter arcticus</name>
    <dbReference type="NCBI Taxonomy" id="1579316"/>
    <lineage>
        <taxon>Bacteria</taxon>
        <taxon>Pseudomonadati</taxon>
        <taxon>Pseudomonadota</taxon>
        <taxon>Alphaproteobacteria</taxon>
        <taxon>Rhodobacterales</taxon>
        <taxon>Roseobacteraceae</taxon>
        <taxon>Falsihalocynthiibacter</taxon>
    </lineage>
</organism>
<feature type="domain" description="SPOR" evidence="1">
    <location>
        <begin position="207"/>
        <end position="286"/>
    </location>
</feature>
<dbReference type="Pfam" id="PF05036">
    <property type="entry name" value="SPOR"/>
    <property type="match status" value="1"/>
</dbReference>
<dbReference type="EMBL" id="CP014327">
    <property type="protein sequence ID" value="AML51686.1"/>
    <property type="molecule type" value="Genomic_DNA"/>
</dbReference>
<dbReference type="GO" id="GO:0042834">
    <property type="term" value="F:peptidoglycan binding"/>
    <property type="evidence" value="ECO:0007669"/>
    <property type="project" value="InterPro"/>
</dbReference>
<evidence type="ECO:0000259" key="1">
    <source>
        <dbReference type="PROSITE" id="PS51724"/>
    </source>
</evidence>
<evidence type="ECO:0000313" key="2">
    <source>
        <dbReference type="EMBL" id="AML51686.1"/>
    </source>
</evidence>
<dbReference type="InterPro" id="IPR036680">
    <property type="entry name" value="SPOR-like_sf"/>
</dbReference>
<proteinExistence type="predicted"/>
<reference evidence="2 3" key="1">
    <citation type="submission" date="2016-02" db="EMBL/GenBank/DDBJ databases">
        <title>Complete genome sequence of Halocynthiibacter arcticus PAMC 20958t from arctic marine sediment.</title>
        <authorList>
            <person name="Lee Y.M."/>
            <person name="Baek K."/>
            <person name="Lee H.K."/>
            <person name="Shin S.C."/>
        </authorList>
    </citation>
    <scope>NUCLEOTIDE SEQUENCE [LARGE SCALE GENOMIC DNA]</scope>
    <source>
        <strain evidence="2">PAMC 20958</strain>
    </source>
</reference>
<accession>A0A126V1D6</accession>
<dbReference type="PROSITE" id="PS51724">
    <property type="entry name" value="SPOR"/>
    <property type="match status" value="1"/>
</dbReference>
<dbReference type="SUPFAM" id="SSF110997">
    <property type="entry name" value="Sporulation related repeat"/>
    <property type="match status" value="1"/>
</dbReference>
<dbReference type="AlphaFoldDB" id="A0A126V1D6"/>
<dbReference type="InterPro" id="IPR007730">
    <property type="entry name" value="SPOR-like_dom"/>
</dbReference>
<dbReference type="RefSeq" id="WP_039001035.1">
    <property type="nucleotide sequence ID" value="NZ_CP014327.1"/>
</dbReference>
<dbReference type="STRING" id="1579316.RC74_10805"/>
<gene>
    <name evidence="2" type="ORF">RC74_10805</name>
</gene>
<keyword evidence="3" id="KW-1185">Reference proteome</keyword>
<dbReference type="OrthoDB" id="9766672at2"/>
<sequence>MLGQSYIKFAVITALSLGLAGCVENTGTKNNPGKSTSGSTRTVENDVEAPEVFQVTEEGLWDGRPSLGGVWVAHPTAKDPERVLIRNEANGKFVIGALFRKERETPGPKLQVSSDAADAIGMIAGAPVQMSVTALRREEITIEDPDESIEMVEVSDGEVVIAAEVTETALDPIASASAALDAVDSEVAPVIAAMPAATPKPAVSSTKNTTKQSFLQLGIYSIEANANSTAEKMRGAGMIPTIKKQTSKGKTFWRVVVGPVGGKSEKDALQKSVTALGYSDAYYVSN</sequence>
<protein>
    <submittedName>
        <fullName evidence="2">Sporulation domain-containing protein</fullName>
    </submittedName>
</protein>
<dbReference type="KEGG" id="hat:RC74_10805"/>
<dbReference type="Proteomes" id="UP000070371">
    <property type="component" value="Chromosome"/>
</dbReference>